<name>A0A4R5LPS6_9GAMM</name>
<dbReference type="EMBL" id="SMSE01000003">
    <property type="protein sequence ID" value="TDG12481.1"/>
    <property type="molecule type" value="Genomic_DNA"/>
</dbReference>
<feature type="domain" description="FAS1" evidence="2">
    <location>
        <begin position="26"/>
        <end position="168"/>
    </location>
</feature>
<dbReference type="InterPro" id="IPR000782">
    <property type="entry name" value="FAS1_domain"/>
</dbReference>
<keyword evidence="1" id="KW-0732">Signal</keyword>
<proteinExistence type="predicted"/>
<evidence type="ECO:0000256" key="1">
    <source>
        <dbReference type="SAM" id="SignalP"/>
    </source>
</evidence>
<reference evidence="3 4" key="1">
    <citation type="submission" date="2019-03" db="EMBL/GenBank/DDBJ databases">
        <title>Seongchinamella monodicae gen. nov., sp. nov., a novel member of the Gammaproteobacteria isolated from a tidal mudflat of beach.</title>
        <authorList>
            <person name="Yang H.G."/>
            <person name="Kang J.W."/>
            <person name="Lee S.D."/>
        </authorList>
    </citation>
    <scope>NUCLEOTIDE SEQUENCE [LARGE SCALE GENOMIC DNA]</scope>
    <source>
        <strain evidence="3 4">GH4-78</strain>
    </source>
</reference>
<dbReference type="GO" id="GO:0005615">
    <property type="term" value="C:extracellular space"/>
    <property type="evidence" value="ECO:0007669"/>
    <property type="project" value="TreeGrafter"/>
</dbReference>
<evidence type="ECO:0000313" key="3">
    <source>
        <dbReference type="EMBL" id="TDG12481.1"/>
    </source>
</evidence>
<dbReference type="SUPFAM" id="SSF82153">
    <property type="entry name" value="FAS1 domain"/>
    <property type="match status" value="1"/>
</dbReference>
<feature type="chain" id="PRO_5020326165" evidence="1">
    <location>
        <begin position="21"/>
        <end position="174"/>
    </location>
</feature>
<comment type="caution">
    <text evidence="3">The sequence shown here is derived from an EMBL/GenBank/DDBJ whole genome shotgun (WGS) entry which is preliminary data.</text>
</comment>
<dbReference type="Proteomes" id="UP000295554">
    <property type="component" value="Unassembled WGS sequence"/>
</dbReference>
<evidence type="ECO:0000313" key="4">
    <source>
        <dbReference type="Proteomes" id="UP000295554"/>
    </source>
</evidence>
<keyword evidence="4" id="KW-1185">Reference proteome</keyword>
<dbReference type="InterPro" id="IPR050904">
    <property type="entry name" value="Adhesion/Biosynth-related"/>
</dbReference>
<dbReference type="SMART" id="SM00554">
    <property type="entry name" value="FAS1"/>
    <property type="match status" value="1"/>
</dbReference>
<protein>
    <submittedName>
        <fullName evidence="3">Fasciclin domain-containing protein</fullName>
    </submittedName>
</protein>
<evidence type="ECO:0000259" key="2">
    <source>
        <dbReference type="PROSITE" id="PS50213"/>
    </source>
</evidence>
<gene>
    <name evidence="3" type="ORF">E2F43_12840</name>
</gene>
<accession>A0A4R5LPS6</accession>
<dbReference type="Gene3D" id="2.30.180.10">
    <property type="entry name" value="FAS1 domain"/>
    <property type="match status" value="1"/>
</dbReference>
<dbReference type="PANTHER" id="PTHR10900">
    <property type="entry name" value="PERIOSTIN-RELATED"/>
    <property type="match status" value="1"/>
</dbReference>
<dbReference type="OrthoDB" id="9800666at2"/>
<dbReference type="InterPro" id="IPR036378">
    <property type="entry name" value="FAS1_dom_sf"/>
</dbReference>
<feature type="signal peptide" evidence="1">
    <location>
        <begin position="1"/>
        <end position="20"/>
    </location>
</feature>
<dbReference type="RefSeq" id="WP_133213317.1">
    <property type="nucleotide sequence ID" value="NZ_SMSE01000003.1"/>
</dbReference>
<dbReference type="PANTHER" id="PTHR10900:SF77">
    <property type="entry name" value="FI19380P1"/>
    <property type="match status" value="1"/>
</dbReference>
<sequence>MMKKILVLAAAMTVGSTAYAGNCKSPEALSIKDIAANDMNTFGTLVAAAAKAGLVDFLDGNRNLTVFAPTNGAFDAAAQAVLEDDSATGIDLVNALDEDTLGVILKYHIAPGERDEADVLDSTRIRMLNRDFTFPSLDGTTAFINHVSVLQTDVFACNGVIHILDGGVLLPPEE</sequence>
<organism evidence="3 4">
    <name type="scientific">Seongchinamella unica</name>
    <dbReference type="NCBI Taxonomy" id="2547392"/>
    <lineage>
        <taxon>Bacteria</taxon>
        <taxon>Pseudomonadati</taxon>
        <taxon>Pseudomonadota</taxon>
        <taxon>Gammaproteobacteria</taxon>
        <taxon>Cellvibrionales</taxon>
        <taxon>Halieaceae</taxon>
        <taxon>Seongchinamella</taxon>
    </lineage>
</organism>
<dbReference type="PROSITE" id="PS50213">
    <property type="entry name" value="FAS1"/>
    <property type="match status" value="1"/>
</dbReference>
<dbReference type="Pfam" id="PF02469">
    <property type="entry name" value="Fasciclin"/>
    <property type="match status" value="1"/>
</dbReference>
<dbReference type="AlphaFoldDB" id="A0A4R5LPS6"/>